<sequence>MDKDLKNLLNNTDFNQIKGLKETHINILNEIKNSLIKNERLYEQGWINIYNRNFTNKRKYGLLNSINLSIISNREKYKSSEWMTFAQMKKINSKLKENEQIKLKKGAKGAKIVFCSIYNKLEKRNITEKEYCKIPIEQRIEMEKKGDLYFYYKEATAFNLDCFENIPENMIYKEKHKRIDVDYNLIKSLCDEINLKIHFEKQNRAYYSHTYDSITMPSLEQWENDNFFKATFFHELSHATAHKTRLNRDVSFDEKNYAIEEIIAETSSAFLGSKFNYKTEFNINRTATYIDGYAKILIENPKAILNAITKASSVANYIEEVYEKVKIKERENEMENVKNNEKELPDFSNETPSFKYQMLGRLQMDCEYFLGYGYRDESKLWAKDVDSQIKLMKNIYNSLEEKPEWIDLEKIENLKYEMKKDFGEYNLEKEKVISELKNYQTVKDDFRNDKEKNIQKLLKKEKNKELER</sequence>
<dbReference type="Pfam" id="PF18818">
    <property type="entry name" value="MPTase-PolyVal"/>
    <property type="match status" value="1"/>
</dbReference>
<feature type="domain" description="Large polyvalent protein-associated" evidence="3">
    <location>
        <begin position="353"/>
        <end position="418"/>
    </location>
</feature>
<proteinExistence type="predicted"/>
<protein>
    <submittedName>
        <fullName evidence="4">DUF1738 domain-containing protein</fullName>
    </submittedName>
</protein>
<dbReference type="InterPro" id="IPR040789">
    <property type="entry name" value="LPD11"/>
</dbReference>
<evidence type="ECO:0000259" key="3">
    <source>
        <dbReference type="Pfam" id="PF18824"/>
    </source>
</evidence>
<dbReference type="Pfam" id="PF08401">
    <property type="entry name" value="ArdcN"/>
    <property type="match status" value="1"/>
</dbReference>
<organism evidence="4 5">
    <name type="scientific">Parvimonas parva</name>
    <dbReference type="NCBI Taxonomy" id="2769485"/>
    <lineage>
        <taxon>Bacteria</taxon>
        <taxon>Bacillati</taxon>
        <taxon>Bacillota</taxon>
        <taxon>Tissierellia</taxon>
        <taxon>Tissierellales</taxon>
        <taxon>Peptoniphilaceae</taxon>
        <taxon>Parvimonas</taxon>
    </lineage>
</organism>
<comment type="caution">
    <text evidence="4">The sequence shown here is derived from an EMBL/GenBank/DDBJ whole genome shotgun (WGS) entry which is preliminary data.</text>
</comment>
<evidence type="ECO:0000259" key="2">
    <source>
        <dbReference type="Pfam" id="PF18818"/>
    </source>
</evidence>
<dbReference type="Pfam" id="PF18824">
    <property type="entry name" value="LPD11"/>
    <property type="match status" value="1"/>
</dbReference>
<dbReference type="EMBL" id="JACVDA010000008">
    <property type="protein sequence ID" value="MBK1468451.1"/>
    <property type="molecule type" value="Genomic_DNA"/>
</dbReference>
<dbReference type="InterPro" id="IPR013610">
    <property type="entry name" value="ArdC_N"/>
</dbReference>
<feature type="domain" description="Polyvalent protein metallopeptidase" evidence="2">
    <location>
        <begin position="188"/>
        <end position="307"/>
    </location>
</feature>
<dbReference type="Proteomes" id="UP000823123">
    <property type="component" value="Unassembled WGS sequence"/>
</dbReference>
<name>A0ABS1C8Q3_9FIRM</name>
<dbReference type="InterPro" id="IPR041459">
    <property type="entry name" value="MPTase-PolyVal"/>
</dbReference>
<keyword evidence="5" id="KW-1185">Reference proteome</keyword>
<feature type="domain" description="N-terminal" evidence="1">
    <location>
        <begin position="26"/>
        <end position="158"/>
    </location>
</feature>
<evidence type="ECO:0000259" key="1">
    <source>
        <dbReference type="Pfam" id="PF08401"/>
    </source>
</evidence>
<accession>A0ABS1C8Q3</accession>
<reference evidence="4 5" key="1">
    <citation type="submission" date="2020-09" db="EMBL/GenBank/DDBJ databases">
        <title>Parvimonas S3374 sp. nov.</title>
        <authorList>
            <person name="Buhl M."/>
        </authorList>
    </citation>
    <scope>NUCLEOTIDE SEQUENCE [LARGE SCALE GENOMIC DNA]</scope>
    <source>
        <strain evidence="4 5">S3374</strain>
    </source>
</reference>
<evidence type="ECO:0000313" key="5">
    <source>
        <dbReference type="Proteomes" id="UP000823123"/>
    </source>
</evidence>
<gene>
    <name evidence="4" type="ORF">IBJ83_03865</name>
</gene>
<dbReference type="RefSeq" id="WP_201275374.1">
    <property type="nucleotide sequence ID" value="NZ_JACVDA010000008.1"/>
</dbReference>
<evidence type="ECO:0000313" key="4">
    <source>
        <dbReference type="EMBL" id="MBK1468451.1"/>
    </source>
</evidence>